<dbReference type="OrthoDB" id="361940at2"/>
<keyword evidence="2" id="KW-0031">Aminopeptidase</keyword>
<sequence>MTDPLLDTLRELLAIPSPTGMTDDMADMVADRLSRAGLAITRSNRGAVRARWDGQSSRRIGISAHLDTLGAMIGHMPASGRPELLPIGTWSARFAEGARASVFTRTGDVIRGTILPRRASGHRYGNAVDKQPTRWDNLELRLDTDDTATVTTGDYVALDPGLEITPNGFINARYLDNKAGIACLLSAIEQMKAAGDTPKHSLDFLFPVTEETGTGASHMADGLDDLIALDIAIIAPEQASHPTGVTLIAMDSGGPYDRKLTASLRRLCERDGITHSVDVLRHYYSDTYPATLSGADIRCAAIGFACDASHGWERTTRASLTETTRLLTSLLRNGLDGD</sequence>
<comment type="cofactor">
    <cofactor evidence="8">
        <name>a divalent metal cation</name>
        <dbReference type="ChEBI" id="CHEBI:60240"/>
    </cofactor>
    <text evidence="8">Binds 2 divalent metal cations per subunit.</text>
</comment>
<dbReference type="PIRSF" id="PIRSF001123">
    <property type="entry name" value="PepA_GA"/>
    <property type="match status" value="1"/>
</dbReference>
<evidence type="ECO:0000256" key="1">
    <source>
        <dbReference type="ARBA" id="ARBA00006272"/>
    </source>
</evidence>
<evidence type="ECO:0000256" key="7">
    <source>
        <dbReference type="PIRSR" id="PIRSR001123-1"/>
    </source>
</evidence>
<geneLocation type="plasmid" evidence="9 10">
    <name>unnamed2</name>
</geneLocation>
<dbReference type="GO" id="GO:0006508">
    <property type="term" value="P:proteolysis"/>
    <property type="evidence" value="ECO:0007669"/>
    <property type="project" value="UniProtKB-KW"/>
</dbReference>
<dbReference type="SUPFAM" id="SSF101821">
    <property type="entry name" value="Aminopeptidase/glucanase lid domain"/>
    <property type="match status" value="1"/>
</dbReference>
<reference evidence="9 10" key="1">
    <citation type="submission" date="2019-07" db="EMBL/GenBank/DDBJ databases">
        <title>Litoreibacter alkalisoli sp. nov., isolated from saline-alkaline soil.</title>
        <authorList>
            <person name="Wang S."/>
            <person name="Xu L."/>
            <person name="Xing Y.-T."/>
            <person name="Sun J.-Q."/>
        </authorList>
    </citation>
    <scope>NUCLEOTIDE SEQUENCE [LARGE SCALE GENOMIC DNA]</scope>
    <source>
        <strain evidence="9 10">LN3S51</strain>
        <plasmid evidence="9 10">unnamed2</plasmid>
    </source>
</reference>
<evidence type="ECO:0000256" key="6">
    <source>
        <dbReference type="PIRNR" id="PIRNR001123"/>
    </source>
</evidence>
<dbReference type="AlphaFoldDB" id="A0A5B8J0Q1"/>
<keyword evidence="10" id="KW-1185">Reference proteome</keyword>
<evidence type="ECO:0000256" key="4">
    <source>
        <dbReference type="ARBA" id="ARBA00022723"/>
    </source>
</evidence>
<dbReference type="Pfam" id="PF05343">
    <property type="entry name" value="Peptidase_M42"/>
    <property type="match status" value="1"/>
</dbReference>
<dbReference type="EMBL" id="CP042263">
    <property type="protein sequence ID" value="QDY70751.1"/>
    <property type="molecule type" value="Genomic_DNA"/>
</dbReference>
<keyword evidence="9" id="KW-0614">Plasmid</keyword>
<evidence type="ECO:0000256" key="2">
    <source>
        <dbReference type="ARBA" id="ARBA00022438"/>
    </source>
</evidence>
<name>A0A5B8J0Q1_9RHOB</name>
<gene>
    <name evidence="9" type="ORF">FPZ52_13620</name>
</gene>
<keyword evidence="3" id="KW-0645">Protease</keyword>
<feature type="active site" description="Proton acceptor" evidence="7">
    <location>
        <position position="210"/>
    </location>
</feature>
<dbReference type="InterPro" id="IPR008007">
    <property type="entry name" value="Peptidase_M42"/>
</dbReference>
<keyword evidence="4 8" id="KW-0479">Metal-binding</keyword>
<evidence type="ECO:0000313" key="9">
    <source>
        <dbReference type="EMBL" id="QDY70751.1"/>
    </source>
</evidence>
<proteinExistence type="inferred from homology"/>
<dbReference type="InterPro" id="IPR023367">
    <property type="entry name" value="Peptidase_M42_dom2"/>
</dbReference>
<dbReference type="RefSeq" id="WP_146366167.1">
    <property type="nucleotide sequence ID" value="NZ_CP042263.1"/>
</dbReference>
<accession>A0A5B8J0Q1</accession>
<dbReference type="Proteomes" id="UP000318483">
    <property type="component" value="Plasmid unnamed2"/>
</dbReference>
<dbReference type="Gene3D" id="2.40.30.40">
    <property type="entry name" value="Peptidase M42, domain 2"/>
    <property type="match status" value="1"/>
</dbReference>
<feature type="binding site" evidence="8">
    <location>
        <position position="230"/>
    </location>
    <ligand>
        <name>Zn(2+)</name>
        <dbReference type="ChEBI" id="CHEBI:29105"/>
        <label>1</label>
    </ligand>
</feature>
<dbReference type="InterPro" id="IPR051464">
    <property type="entry name" value="Peptidase_M42_aminopept"/>
</dbReference>
<dbReference type="GO" id="GO:0046872">
    <property type="term" value="F:metal ion binding"/>
    <property type="evidence" value="ECO:0007669"/>
    <property type="project" value="UniProtKB-UniRule"/>
</dbReference>
<evidence type="ECO:0000313" key="10">
    <source>
        <dbReference type="Proteomes" id="UP000318483"/>
    </source>
</evidence>
<organism evidence="9 10">
    <name type="scientific">Qingshengfaniella alkalisoli</name>
    <dbReference type="NCBI Taxonomy" id="2599296"/>
    <lineage>
        <taxon>Bacteria</taxon>
        <taxon>Pseudomonadati</taxon>
        <taxon>Pseudomonadota</taxon>
        <taxon>Alphaproteobacteria</taxon>
        <taxon>Rhodobacterales</taxon>
        <taxon>Paracoccaceae</taxon>
        <taxon>Qingshengfaniella</taxon>
    </lineage>
</organism>
<dbReference type="GO" id="GO:0004177">
    <property type="term" value="F:aminopeptidase activity"/>
    <property type="evidence" value="ECO:0007669"/>
    <property type="project" value="UniProtKB-UniRule"/>
</dbReference>
<feature type="binding site" evidence="8">
    <location>
        <position position="65"/>
    </location>
    <ligand>
        <name>Zn(2+)</name>
        <dbReference type="ChEBI" id="CHEBI:29105"/>
        <label>1</label>
    </ligand>
</feature>
<evidence type="ECO:0000256" key="8">
    <source>
        <dbReference type="PIRSR" id="PIRSR001123-2"/>
    </source>
</evidence>
<feature type="binding site" evidence="8">
    <location>
        <position position="176"/>
    </location>
    <ligand>
        <name>Zn(2+)</name>
        <dbReference type="ChEBI" id="CHEBI:29105"/>
        <label>1</label>
    </ligand>
</feature>
<protein>
    <submittedName>
        <fullName evidence="9">M20/M25/M40 family metallo-hydrolase</fullName>
    </submittedName>
</protein>
<feature type="binding site" evidence="8">
    <location>
        <position position="310"/>
    </location>
    <ligand>
        <name>Zn(2+)</name>
        <dbReference type="ChEBI" id="CHEBI:29105"/>
        <label>2</label>
    </ligand>
</feature>
<feature type="binding site" evidence="8">
    <location>
        <position position="176"/>
    </location>
    <ligand>
        <name>Zn(2+)</name>
        <dbReference type="ChEBI" id="CHEBI:29105"/>
        <label>2</label>
    </ligand>
</feature>
<dbReference type="PANTHER" id="PTHR32481">
    <property type="entry name" value="AMINOPEPTIDASE"/>
    <property type="match status" value="1"/>
</dbReference>
<dbReference type="KEGG" id="lit:FPZ52_13620"/>
<dbReference type="Gene3D" id="3.40.630.10">
    <property type="entry name" value="Zn peptidases"/>
    <property type="match status" value="1"/>
</dbReference>
<dbReference type="SUPFAM" id="SSF53187">
    <property type="entry name" value="Zn-dependent exopeptidases"/>
    <property type="match status" value="1"/>
</dbReference>
<dbReference type="PANTHER" id="PTHR32481:SF7">
    <property type="entry name" value="AMINOPEPTIDASE YHFE-RELATED"/>
    <property type="match status" value="1"/>
</dbReference>
<keyword evidence="5 9" id="KW-0378">Hydrolase</keyword>
<feature type="binding site" evidence="8">
    <location>
        <position position="211"/>
    </location>
    <ligand>
        <name>Zn(2+)</name>
        <dbReference type="ChEBI" id="CHEBI:29105"/>
        <label>2</label>
    </ligand>
</feature>
<evidence type="ECO:0000256" key="5">
    <source>
        <dbReference type="ARBA" id="ARBA00022801"/>
    </source>
</evidence>
<evidence type="ECO:0000256" key="3">
    <source>
        <dbReference type="ARBA" id="ARBA00022670"/>
    </source>
</evidence>
<comment type="similarity">
    <text evidence="1 6">Belongs to the peptidase M42 family.</text>
</comment>